<evidence type="ECO:0000313" key="2">
    <source>
        <dbReference type="Proteomes" id="UP001227101"/>
    </source>
</evidence>
<dbReference type="EMBL" id="CP127173">
    <property type="protein sequence ID" value="WIV61866.1"/>
    <property type="molecule type" value="Genomic_DNA"/>
</dbReference>
<reference evidence="1 2" key="1">
    <citation type="submission" date="2023-06" db="EMBL/GenBank/DDBJ databases">
        <authorList>
            <person name="Oyuntsetseg B."/>
            <person name="Kim S.B."/>
        </authorList>
    </citation>
    <scope>NUCLEOTIDE SEQUENCE [LARGE SCALE GENOMIC DNA]</scope>
    <source>
        <strain evidence="1 2">2-2</strain>
    </source>
</reference>
<accession>A0ABY8Y1T3</accession>
<evidence type="ECO:0000313" key="1">
    <source>
        <dbReference type="EMBL" id="WIV61866.1"/>
    </source>
</evidence>
<proteinExistence type="predicted"/>
<protein>
    <recommendedName>
        <fullName evidence="3">Sigma-70 family RNA polymerase sigma factor</fullName>
    </recommendedName>
</protein>
<dbReference type="SUPFAM" id="SSF88659">
    <property type="entry name" value="Sigma3 and sigma4 domains of RNA polymerase sigma factors"/>
    <property type="match status" value="1"/>
</dbReference>
<name>A0ABY8Y1T3_9PSEU</name>
<evidence type="ECO:0008006" key="3">
    <source>
        <dbReference type="Google" id="ProtNLM"/>
    </source>
</evidence>
<sequence length="426" mass="47218">MPDDREVPASKRLMRRPHFQVDGQTVDVDQRKCRIRFGWSYGSGIVDRVRDPLCAMTKTAESSSARPKPFSGWAAQPKVENDTLTSCACRFYRAEVEPSPVRVNRDLLLSRGKLGGQEQRERLVRRWLGSCHPSEGAGAMTSRSTANSPLTTLQIHFQHPCVVMRLDEALQTWSSQDPPLAAISSHRELADALATRDYARHDEVLYALLVRAAESDDEGMTATEMVVNAMLPAVPGIVARVVRVARATGHRVGARRGVTGGGVSASEDIRDIQAAVIGHLWEQTRCYPLRRRHHVAANLVRETQRAAQRDFGVDHGQAAADVVSIDDDEVRRPLAAPPEEMDASEELLELLSWAVEHDRLDEQSATILITRYFGDPVGRDGVATDRQIGALIGLSQPTITRHRRRAFEQLAEAAAEFPGHELRRAS</sequence>
<dbReference type="RefSeq" id="WP_285459559.1">
    <property type="nucleotide sequence ID" value="NZ_CP127173.1"/>
</dbReference>
<keyword evidence="2" id="KW-1185">Reference proteome</keyword>
<dbReference type="InterPro" id="IPR013324">
    <property type="entry name" value="RNA_pol_sigma_r3/r4-like"/>
</dbReference>
<gene>
    <name evidence="1" type="ORF">QP939_26280</name>
</gene>
<organism evidence="1 2">
    <name type="scientific">Amycolatopsis nalaikhensis</name>
    <dbReference type="NCBI Taxonomy" id="715472"/>
    <lineage>
        <taxon>Bacteria</taxon>
        <taxon>Bacillati</taxon>
        <taxon>Actinomycetota</taxon>
        <taxon>Actinomycetes</taxon>
        <taxon>Pseudonocardiales</taxon>
        <taxon>Pseudonocardiaceae</taxon>
        <taxon>Amycolatopsis</taxon>
    </lineage>
</organism>
<dbReference type="Proteomes" id="UP001227101">
    <property type="component" value="Chromosome"/>
</dbReference>